<dbReference type="NCBIfam" id="NF004226">
    <property type="entry name" value="PRK05673.1"/>
    <property type="match status" value="1"/>
</dbReference>
<comment type="similarity">
    <text evidence="2">Belongs to the DNA polymerase type-C family. DnaE subfamily.</text>
</comment>
<dbReference type="Gene3D" id="1.10.10.1600">
    <property type="entry name" value="Bacterial DNA polymerase III alpha subunit, thumb domain"/>
    <property type="match status" value="1"/>
</dbReference>
<dbReference type="InterPro" id="IPR040982">
    <property type="entry name" value="DNA_pol3_finger"/>
</dbReference>
<dbReference type="Pfam" id="PF17657">
    <property type="entry name" value="DNA_pol3_finger"/>
    <property type="match status" value="1"/>
</dbReference>
<dbReference type="Pfam" id="PF01336">
    <property type="entry name" value="tRNA_anti-codon"/>
    <property type="match status" value="1"/>
</dbReference>
<evidence type="ECO:0000259" key="11">
    <source>
        <dbReference type="SMART" id="SM00481"/>
    </source>
</evidence>
<dbReference type="NCBIfam" id="NF005298">
    <property type="entry name" value="PRK06826.1"/>
    <property type="match status" value="1"/>
</dbReference>
<dbReference type="GO" id="GO:0005737">
    <property type="term" value="C:cytoplasm"/>
    <property type="evidence" value="ECO:0007669"/>
    <property type="project" value="UniProtKB-SubCell"/>
</dbReference>
<gene>
    <name evidence="12" type="ORF">CDO51_01325</name>
</gene>
<dbReference type="EC" id="2.7.7.7" evidence="3"/>
<sequence>MPKPFVHLHNHSHHSLLDGKCRIEDLVEKAKQLDMPALALTDHGVMYGVVEFYKKAKEAGIKPILGCEVYVAPRSRFDKDPAKDKEQYHLVLLARNQTGYKNLMKLVSLAYQEGFYYKPRVDYELLEQYSEGIIALSACLGGEIPSLILQGQYQKAKDKANKLKEIFGPHNFYLELQDHGLIEERKVNTHLLELSRELSIELVATNDIHYINKEDATIHDVLLCIQTGKKVSDDDRMKFPNEEFYMKDGDNMNQLFSEFPRAIENTLKIADKCNVELDFDTLHLPYFEVPKDHDENSYLRELCMKGLNKRYQDITPEIRERLEYELDIIQRMGYASYFLIVWDFVRFAHENNILVGPGRGSAAGSLVAYCLEITNIDPIRYGLLFERFLNPERVNMPDIDIDFCYEKREQVIDYVVKKYGSDKVAQIITFGTMQARAAVRDVGRVLGMGYGDVDKVAKMIPHELGITIDKALELNKDLKNLYQEDPQVKRLLDISKSIEGLHRHASTHAAGIVIAKEPLTEYVPLQSNEGQIMTQLPMGTLEELGLLKMDFLGLKTLTMMNRAVGIIEKTTGKPIKLDEISLDDNTTYELIRSGNTLGIFQLESSGMRNVLKELKPTSFEDIIATSALYRPGPMEQIPTFIESKHGKREISYPHPDLKSILEETYGIMVYQEQIMQVASEMAGFSLGEADLLRRAIGKKKKDILNEQKVKFVEGCVNKGYDRKVGEHVYNLIVKFADYGFNKSHSAAYAYIAYQSAYLKANYPTQFMAALLTNSMNDTEKLALYIDDANSQGIEILPPDINESLVDFTVVSDKRIRFGLAAIKNVGRAAVHEIIKSKYKNGGFNSFDEFCSQIDLRVCNRKVIESLVKVGAFDELGYNRKQLLQVVDEAIKKAQMFSKSSNNGQVTMWEIVSDGLPKIEVNYPNVTEFNLKDRLDMEKELLGFYVSGHPLDDYKKKMQSFHTVPINKLVELQDGAQIYVGGIPYGIKEILTKKGQKMAFCSLEDQTGSVELVIFPNQYGLARPLLYDSQPLLIKGKLDKKEEGETKLIVQQINSLSQVELPKKKIYIKVLKTKNPQLEKLKHLLIEQKSDLPVLLYFPENKKLVEVDPSCYASDNQEFIKQVEKLMGEGSIKVKIKEGTK</sequence>
<proteinExistence type="inferred from homology"/>
<dbReference type="InterPro" id="IPR011708">
    <property type="entry name" value="DNA_pol3_alpha_NTPase_dom"/>
</dbReference>
<evidence type="ECO:0000256" key="9">
    <source>
        <dbReference type="ARBA" id="ARBA00025611"/>
    </source>
</evidence>
<evidence type="ECO:0000256" key="3">
    <source>
        <dbReference type="ARBA" id="ARBA00012417"/>
    </source>
</evidence>
<evidence type="ECO:0000256" key="5">
    <source>
        <dbReference type="ARBA" id="ARBA00022679"/>
    </source>
</evidence>
<evidence type="ECO:0000256" key="1">
    <source>
        <dbReference type="ARBA" id="ARBA00004496"/>
    </source>
</evidence>
<dbReference type="PANTHER" id="PTHR32294">
    <property type="entry name" value="DNA POLYMERASE III SUBUNIT ALPHA"/>
    <property type="match status" value="1"/>
</dbReference>
<dbReference type="RefSeq" id="WP_089022499.1">
    <property type="nucleotide sequence ID" value="NZ_NIQC01000002.1"/>
</dbReference>
<keyword evidence="6" id="KW-0548">Nucleotidyltransferase</keyword>
<protein>
    <recommendedName>
        <fullName evidence="4">DNA polymerase III subunit alpha</fullName>
        <ecNumber evidence="3">2.7.7.7</ecNumber>
    </recommendedName>
</protein>
<keyword evidence="7" id="KW-0235">DNA replication</keyword>
<dbReference type="InterPro" id="IPR004805">
    <property type="entry name" value="DnaE2/DnaE/PolC"/>
</dbReference>
<evidence type="ECO:0000256" key="4">
    <source>
        <dbReference type="ARBA" id="ARBA00019114"/>
    </source>
</evidence>
<dbReference type="SMART" id="SM00481">
    <property type="entry name" value="POLIIIAc"/>
    <property type="match status" value="1"/>
</dbReference>
<dbReference type="OrthoDB" id="9803237at2"/>
<dbReference type="SUPFAM" id="SSF89550">
    <property type="entry name" value="PHP domain-like"/>
    <property type="match status" value="1"/>
</dbReference>
<dbReference type="PANTHER" id="PTHR32294:SF0">
    <property type="entry name" value="DNA POLYMERASE III SUBUNIT ALPHA"/>
    <property type="match status" value="1"/>
</dbReference>
<dbReference type="Pfam" id="PF14579">
    <property type="entry name" value="HHH_6"/>
    <property type="match status" value="1"/>
</dbReference>
<dbReference type="CDD" id="cd04485">
    <property type="entry name" value="DnaE_OBF"/>
    <property type="match status" value="1"/>
</dbReference>
<organism evidence="12 13">
    <name type="scientific">Natranaerobius trueperi</name>
    <dbReference type="NCBI Taxonomy" id="759412"/>
    <lineage>
        <taxon>Bacteria</taxon>
        <taxon>Bacillati</taxon>
        <taxon>Bacillota</taxon>
        <taxon>Clostridia</taxon>
        <taxon>Natranaerobiales</taxon>
        <taxon>Natranaerobiaceae</taxon>
        <taxon>Natranaerobius</taxon>
    </lineage>
</organism>
<dbReference type="InterPro" id="IPR016195">
    <property type="entry name" value="Pol/histidinol_Pase-like"/>
</dbReference>
<dbReference type="Pfam" id="PF07733">
    <property type="entry name" value="DNA_pol3_alpha"/>
    <property type="match status" value="1"/>
</dbReference>
<evidence type="ECO:0000256" key="2">
    <source>
        <dbReference type="ARBA" id="ARBA00009496"/>
    </source>
</evidence>
<dbReference type="Pfam" id="PF02811">
    <property type="entry name" value="PHP"/>
    <property type="match status" value="1"/>
</dbReference>
<dbReference type="GO" id="GO:0003887">
    <property type="term" value="F:DNA-directed DNA polymerase activity"/>
    <property type="evidence" value="ECO:0007669"/>
    <property type="project" value="UniProtKB-KW"/>
</dbReference>
<keyword evidence="13" id="KW-1185">Reference proteome</keyword>
<evidence type="ECO:0000313" key="13">
    <source>
        <dbReference type="Proteomes" id="UP000214588"/>
    </source>
</evidence>
<dbReference type="InterPro" id="IPR029460">
    <property type="entry name" value="DNAPol_HHH"/>
</dbReference>
<dbReference type="CDD" id="cd12113">
    <property type="entry name" value="PHP_PolIIIA_DnaE3"/>
    <property type="match status" value="1"/>
</dbReference>
<dbReference type="EMBL" id="NIQC01000002">
    <property type="protein sequence ID" value="OWZ84695.1"/>
    <property type="molecule type" value="Genomic_DNA"/>
</dbReference>
<keyword evidence="5" id="KW-0808">Transferase</keyword>
<dbReference type="InterPro" id="IPR003141">
    <property type="entry name" value="Pol/His_phosphatase_N"/>
</dbReference>
<feature type="domain" description="Polymerase/histidinol phosphatase N-terminal" evidence="11">
    <location>
        <begin position="6"/>
        <end position="73"/>
    </location>
</feature>
<dbReference type="Gene3D" id="3.20.20.140">
    <property type="entry name" value="Metal-dependent hydrolases"/>
    <property type="match status" value="1"/>
</dbReference>
<comment type="caution">
    <text evidence="12">The sequence shown here is derived from an EMBL/GenBank/DDBJ whole genome shotgun (WGS) entry which is preliminary data.</text>
</comment>
<dbReference type="GO" id="GO:0003676">
    <property type="term" value="F:nucleic acid binding"/>
    <property type="evidence" value="ECO:0007669"/>
    <property type="project" value="InterPro"/>
</dbReference>
<keyword evidence="8" id="KW-0239">DNA-directed DNA polymerase</keyword>
<dbReference type="Gene3D" id="1.10.150.870">
    <property type="match status" value="1"/>
</dbReference>
<dbReference type="GO" id="GO:0008408">
    <property type="term" value="F:3'-5' exonuclease activity"/>
    <property type="evidence" value="ECO:0007669"/>
    <property type="project" value="InterPro"/>
</dbReference>
<dbReference type="Proteomes" id="UP000214588">
    <property type="component" value="Unassembled WGS sequence"/>
</dbReference>
<evidence type="ECO:0000256" key="6">
    <source>
        <dbReference type="ARBA" id="ARBA00022695"/>
    </source>
</evidence>
<dbReference type="GO" id="GO:0006260">
    <property type="term" value="P:DNA replication"/>
    <property type="evidence" value="ECO:0007669"/>
    <property type="project" value="UniProtKB-KW"/>
</dbReference>
<dbReference type="InterPro" id="IPR041931">
    <property type="entry name" value="DNA_pol3_alpha_thumb_dom"/>
</dbReference>
<dbReference type="InterPro" id="IPR004013">
    <property type="entry name" value="PHP_dom"/>
</dbReference>
<evidence type="ECO:0000256" key="10">
    <source>
        <dbReference type="ARBA" id="ARBA00049244"/>
    </source>
</evidence>
<comment type="function">
    <text evidence="9">DNA polymerase III is a complex, multichain enzyme responsible for most of the replicative synthesis in bacteria. This DNA polymerase also exhibits 3' to 5' exonuclease activity. The alpha chain is the DNA polymerase.</text>
</comment>
<evidence type="ECO:0000256" key="7">
    <source>
        <dbReference type="ARBA" id="ARBA00022705"/>
    </source>
</evidence>
<evidence type="ECO:0000313" key="12">
    <source>
        <dbReference type="EMBL" id="OWZ84695.1"/>
    </source>
</evidence>
<comment type="subcellular location">
    <subcellularLocation>
        <location evidence="1">Cytoplasm</location>
    </subcellularLocation>
</comment>
<dbReference type="AlphaFoldDB" id="A0A226C0J5"/>
<dbReference type="NCBIfam" id="TIGR00594">
    <property type="entry name" value="polc"/>
    <property type="match status" value="1"/>
</dbReference>
<dbReference type="InterPro" id="IPR004365">
    <property type="entry name" value="NA-bd_OB_tRNA"/>
</dbReference>
<accession>A0A226C0J5</accession>
<comment type="catalytic activity">
    <reaction evidence="10">
        <text>DNA(n) + a 2'-deoxyribonucleoside 5'-triphosphate = DNA(n+1) + diphosphate</text>
        <dbReference type="Rhea" id="RHEA:22508"/>
        <dbReference type="Rhea" id="RHEA-COMP:17339"/>
        <dbReference type="Rhea" id="RHEA-COMP:17340"/>
        <dbReference type="ChEBI" id="CHEBI:33019"/>
        <dbReference type="ChEBI" id="CHEBI:61560"/>
        <dbReference type="ChEBI" id="CHEBI:173112"/>
        <dbReference type="EC" id="2.7.7.7"/>
    </reaction>
</comment>
<name>A0A226C0J5_9FIRM</name>
<evidence type="ECO:0000256" key="8">
    <source>
        <dbReference type="ARBA" id="ARBA00022932"/>
    </source>
</evidence>
<reference evidence="12 13" key="1">
    <citation type="submission" date="2017-06" db="EMBL/GenBank/DDBJ databases">
        <title>Draft Genome Sequence of Natranaerobius trueperi halophilic, alkalithermophilic bacteria from soda lakes.</title>
        <authorList>
            <person name="Zhao B."/>
        </authorList>
    </citation>
    <scope>NUCLEOTIDE SEQUENCE [LARGE SCALE GENOMIC DNA]</scope>
    <source>
        <strain evidence="12 13">DSM 18760</strain>
    </source>
</reference>